<dbReference type="Proteomes" id="UP000073492">
    <property type="component" value="Unassembled WGS sequence"/>
</dbReference>
<dbReference type="PANTHER" id="PTHR22852:SF0">
    <property type="entry name" value="DENTICLELESS PROTEIN HOMOLOG"/>
    <property type="match status" value="1"/>
</dbReference>
<feature type="region of interest" description="Disordered" evidence="7">
    <location>
        <begin position="573"/>
        <end position="605"/>
    </location>
</feature>
<comment type="similarity">
    <text evidence="5">Belongs to the WD repeat cdt2 family.</text>
</comment>
<dbReference type="InterPro" id="IPR019775">
    <property type="entry name" value="WD40_repeat_CS"/>
</dbReference>
<dbReference type="SMART" id="SM00320">
    <property type="entry name" value="WD40"/>
    <property type="match status" value="6"/>
</dbReference>
<feature type="repeat" description="WD" evidence="6">
    <location>
        <begin position="310"/>
        <end position="345"/>
    </location>
</feature>
<evidence type="ECO:0000256" key="7">
    <source>
        <dbReference type="SAM" id="MobiDB-lite"/>
    </source>
</evidence>
<dbReference type="InterPro" id="IPR001680">
    <property type="entry name" value="WD40_rpt"/>
</dbReference>
<dbReference type="PANTHER" id="PTHR22852">
    <property type="entry name" value="LETHAL 2 DENTICLELESS PROTEIN RETINOIC ACID-REGULATED NUCLEAR MATRIX-ASSOCIATED PROTEIN"/>
    <property type="match status" value="1"/>
</dbReference>
<comment type="caution">
    <text evidence="8">The sequence shown here is derived from an EMBL/GenBank/DDBJ whole genome shotgun (WGS) entry which is preliminary data.</text>
</comment>
<evidence type="ECO:0000313" key="9">
    <source>
        <dbReference type="Proteomes" id="UP000073492"/>
    </source>
</evidence>
<evidence type="ECO:0000256" key="2">
    <source>
        <dbReference type="ARBA" id="ARBA00022574"/>
    </source>
</evidence>
<dbReference type="InterPro" id="IPR036322">
    <property type="entry name" value="WD40_repeat_dom_sf"/>
</dbReference>
<gene>
    <name evidence="8" type="ORF">AC579_2098</name>
</gene>
<keyword evidence="4" id="KW-0833">Ubl conjugation pathway</keyword>
<feature type="repeat" description="WD" evidence="6">
    <location>
        <begin position="617"/>
        <end position="657"/>
    </location>
</feature>
<evidence type="ECO:0000256" key="1">
    <source>
        <dbReference type="ARBA" id="ARBA00004906"/>
    </source>
</evidence>
<dbReference type="SUPFAM" id="SSF50978">
    <property type="entry name" value="WD40 repeat-like"/>
    <property type="match status" value="1"/>
</dbReference>
<organism evidence="8 9">
    <name type="scientific">Pseudocercospora musae</name>
    <dbReference type="NCBI Taxonomy" id="113226"/>
    <lineage>
        <taxon>Eukaryota</taxon>
        <taxon>Fungi</taxon>
        <taxon>Dikarya</taxon>
        <taxon>Ascomycota</taxon>
        <taxon>Pezizomycotina</taxon>
        <taxon>Dothideomycetes</taxon>
        <taxon>Dothideomycetidae</taxon>
        <taxon>Mycosphaerellales</taxon>
        <taxon>Mycosphaerellaceae</taxon>
        <taxon>Pseudocercospora</taxon>
    </lineage>
</organism>
<dbReference type="OrthoDB" id="2096344at2759"/>
<name>A0A139ID93_9PEZI</name>
<dbReference type="Gene3D" id="2.130.10.10">
    <property type="entry name" value="YVTN repeat-like/Quinoprotein amine dehydrogenase"/>
    <property type="match status" value="3"/>
</dbReference>
<comment type="pathway">
    <text evidence="1">Protein modification; protein ubiquitination.</text>
</comment>
<dbReference type="InterPro" id="IPR051865">
    <property type="entry name" value="WD-repeat_CDT2_adapter"/>
</dbReference>
<dbReference type="GO" id="GO:0043161">
    <property type="term" value="P:proteasome-mediated ubiquitin-dependent protein catabolic process"/>
    <property type="evidence" value="ECO:0007669"/>
    <property type="project" value="TreeGrafter"/>
</dbReference>
<dbReference type="GO" id="GO:0030674">
    <property type="term" value="F:protein-macromolecule adaptor activity"/>
    <property type="evidence" value="ECO:0007669"/>
    <property type="project" value="TreeGrafter"/>
</dbReference>
<dbReference type="PROSITE" id="PS00678">
    <property type="entry name" value="WD_REPEATS_1"/>
    <property type="match status" value="1"/>
</dbReference>
<evidence type="ECO:0008006" key="10">
    <source>
        <dbReference type="Google" id="ProtNLM"/>
    </source>
</evidence>
<proteinExistence type="inferred from homology"/>
<dbReference type="STRING" id="113226.A0A139ID93"/>
<keyword evidence="2 6" id="KW-0853">WD repeat</keyword>
<evidence type="ECO:0000256" key="5">
    <source>
        <dbReference type="ARBA" id="ARBA00038344"/>
    </source>
</evidence>
<dbReference type="PROSITE" id="PS50082">
    <property type="entry name" value="WD_REPEATS_2"/>
    <property type="match status" value="3"/>
</dbReference>
<dbReference type="PROSITE" id="PS50294">
    <property type="entry name" value="WD_REPEATS_REGION"/>
    <property type="match status" value="1"/>
</dbReference>
<dbReference type="AlphaFoldDB" id="A0A139ID93"/>
<reference evidence="8 9" key="1">
    <citation type="submission" date="2015-07" db="EMBL/GenBank/DDBJ databases">
        <title>Comparative genomics of the Sigatoka disease complex on banana suggests a link between parallel evolutionary changes in Pseudocercospora fijiensis and Pseudocercospora eumusae and increased virulence on the banana host.</title>
        <authorList>
            <person name="Chang T.-C."/>
            <person name="Salvucci A."/>
            <person name="Crous P.W."/>
            <person name="Stergiopoulos I."/>
        </authorList>
    </citation>
    <scope>NUCLEOTIDE SEQUENCE [LARGE SCALE GENOMIC DNA]</scope>
    <source>
        <strain evidence="8 9">CBS 116634</strain>
    </source>
</reference>
<dbReference type="GO" id="GO:0005634">
    <property type="term" value="C:nucleus"/>
    <property type="evidence" value="ECO:0007669"/>
    <property type="project" value="TreeGrafter"/>
</dbReference>
<evidence type="ECO:0000256" key="3">
    <source>
        <dbReference type="ARBA" id="ARBA00022737"/>
    </source>
</evidence>
<accession>A0A139ID93</accession>
<feature type="region of interest" description="Disordered" evidence="7">
    <location>
        <begin position="96"/>
        <end position="138"/>
    </location>
</feature>
<sequence>MADVPPRSSQDSFYQQNEISLDQENIPSSPPVPQSATASLFSSQKIRKPPTVTPNRFNKFFKPRKAVTTRGGRLSKAGRQLRDITKNGANRRAAGISAADFLSTPQDDFSSPRPLKRRKHSGADLQSSPPQSSPLKHHQTLEPIDIPECDSEAETLPELFEELNPFPCAVRRLREPGSSRRILERSFGGFHATSRGFRGADHAVDWRAETANICTSPSDIHMFSGAALPFCTTACNTNPLVAIGDEEGSVHLVDSSPAADFGKAHVKFRVHHNAVMDIAFCSDDYILATASGDQTARVVDMHSQQTMCILTGHKSSVKQVRFAPNDNNIITTSARDGCVNTWDLRCGGKSAVQNWRAMAGSRVNGDGKVEPEARYGKSLEVGYGHRSANRAYETDNRDELSITSFQHLLNGREHMIVTSSEVDAAIKLWDLRNAGRRNPMPLASTPVPESHSSRRNFGVNTMALSGDGGRLYTICRDATIYAYSTNQLVLGYAPEMSSGPSRRRLLKEPMSGLGPLYGYQNPDLRLGSFYIKASLRPAKGDKSEMLAVGSTNGTPILFPTDERHVPRRECATVDDEHDEYQSDLPSASPKSSQRTAASARPKSSSNLHVFEHGTALVRAHNKEVTSLAWSTDGDLVSVSDDFTARCWREDAGRARALRTGGEVNGGRWQSGWAAVSPDWDEDGC</sequence>
<evidence type="ECO:0000313" key="8">
    <source>
        <dbReference type="EMBL" id="KXT12575.1"/>
    </source>
</evidence>
<feature type="repeat" description="WD" evidence="6">
    <location>
        <begin position="268"/>
        <end position="309"/>
    </location>
</feature>
<feature type="region of interest" description="Disordered" evidence="7">
    <location>
        <begin position="1"/>
        <end position="77"/>
    </location>
</feature>
<dbReference type="EMBL" id="LFZO01000147">
    <property type="protein sequence ID" value="KXT12575.1"/>
    <property type="molecule type" value="Genomic_DNA"/>
</dbReference>
<feature type="compositionally biased region" description="Polar residues" evidence="7">
    <location>
        <begin position="34"/>
        <end position="44"/>
    </location>
</feature>
<evidence type="ECO:0000256" key="4">
    <source>
        <dbReference type="ARBA" id="ARBA00022786"/>
    </source>
</evidence>
<dbReference type="Pfam" id="PF00400">
    <property type="entry name" value="WD40"/>
    <property type="match status" value="3"/>
</dbReference>
<feature type="compositionally biased region" description="Polar residues" evidence="7">
    <location>
        <begin position="583"/>
        <end position="605"/>
    </location>
</feature>
<feature type="compositionally biased region" description="Polar residues" evidence="7">
    <location>
        <begin position="7"/>
        <end position="27"/>
    </location>
</feature>
<protein>
    <recommendedName>
        <fullName evidence="10">Anaphase-promoting complex subunit 4 WD40 domain-containing protein</fullName>
    </recommendedName>
</protein>
<keyword evidence="9" id="KW-1185">Reference proteome</keyword>
<keyword evidence="3" id="KW-0677">Repeat</keyword>
<dbReference type="InterPro" id="IPR015943">
    <property type="entry name" value="WD40/YVTN_repeat-like_dom_sf"/>
</dbReference>
<evidence type="ECO:0000256" key="6">
    <source>
        <dbReference type="PROSITE-ProRule" id="PRU00221"/>
    </source>
</evidence>